<gene>
    <name evidence="5" type="ORF">IU449_14410</name>
</gene>
<evidence type="ECO:0000313" key="6">
    <source>
        <dbReference type="Proteomes" id="UP000707731"/>
    </source>
</evidence>
<dbReference type="InterPro" id="IPR047110">
    <property type="entry name" value="GABD/Sad-like"/>
</dbReference>
<dbReference type="RefSeq" id="WP_195002638.1">
    <property type="nucleotide sequence ID" value="NZ_JADLQN010000002.1"/>
</dbReference>
<dbReference type="Gene3D" id="3.40.309.10">
    <property type="entry name" value="Aldehyde Dehydrogenase, Chain A, domain 2"/>
    <property type="match status" value="1"/>
</dbReference>
<protein>
    <submittedName>
        <fullName evidence="5">NAD-dependent succinate-semialdehyde dehydrogenase</fullName>
    </submittedName>
</protein>
<dbReference type="InterPro" id="IPR044148">
    <property type="entry name" value="ALDH_GabD1-like"/>
</dbReference>
<sequence length="457" mass="48911">MSDYATTDPTTGEVLARFPEAADADIDDALAASKAAFDDWRRVPRTERAALLRRVARLYRDKSEELAAWPTLEMGKPISQARGEVALSAAIYEYYADNAEAFLADEPLTISGTGTAVVRTEPIGPLLGIMPWNYPYYQVARFAAPNLVLGNTILLKHAQICPQSALAIAEVFAEAGAPESVYRNLFASNEQVARIIADPRVQGVSLTGSERAGAAVAEVAGRHLKKYVLELGGSDPFLVLDDAALEQTVAAAVGNRMGNAGQACTASKRFIVLDEIYEKFLDAFVAAMRDQRPGDPKDPATTFGPLSSRRARDDLARQVDDAVARGATVATGGRPVAGPGAYYEATVLTDVTPDMPAYREELFGPVAVVYRVPSVDAAVELANDSPYGLAAAVFSADEQLAAEVADRLDTGMVWINGTSRSAPDLPFGGVKRSGVGRELSHYGIAEFANKKLIRDPR</sequence>
<dbReference type="PANTHER" id="PTHR43217">
    <property type="entry name" value="SUCCINATE SEMIALDEHYDE DEHYDROGENASE [NAD(P)+] SAD"/>
    <property type="match status" value="1"/>
</dbReference>
<keyword evidence="6" id="KW-1185">Reference proteome</keyword>
<organism evidence="5 6">
    <name type="scientific">Nocardia higoensis</name>
    <dbReference type="NCBI Taxonomy" id="228599"/>
    <lineage>
        <taxon>Bacteria</taxon>
        <taxon>Bacillati</taxon>
        <taxon>Actinomycetota</taxon>
        <taxon>Actinomycetes</taxon>
        <taxon>Mycobacteriales</taxon>
        <taxon>Nocardiaceae</taxon>
        <taxon>Nocardia</taxon>
    </lineage>
</organism>
<accession>A0ABS0DB82</accession>
<dbReference type="InterPro" id="IPR016163">
    <property type="entry name" value="Ald_DH_C"/>
</dbReference>
<dbReference type="PANTHER" id="PTHR43217:SF2">
    <property type="entry name" value="SUCCINATE-SEMIALDEHYDE DEHYDROGENASE [NADP(+)]"/>
    <property type="match status" value="1"/>
</dbReference>
<dbReference type="Proteomes" id="UP000707731">
    <property type="component" value="Unassembled WGS sequence"/>
</dbReference>
<keyword evidence="2" id="KW-0521">NADP</keyword>
<dbReference type="CDD" id="cd07100">
    <property type="entry name" value="ALDH_SSADH1_GabD1"/>
    <property type="match status" value="1"/>
</dbReference>
<evidence type="ECO:0000256" key="1">
    <source>
        <dbReference type="ARBA" id="ARBA00009986"/>
    </source>
</evidence>
<evidence type="ECO:0000313" key="5">
    <source>
        <dbReference type="EMBL" id="MBF6355725.1"/>
    </source>
</evidence>
<name>A0ABS0DB82_9NOCA</name>
<comment type="similarity">
    <text evidence="1">Belongs to the aldehyde dehydrogenase family.</text>
</comment>
<evidence type="ECO:0000256" key="3">
    <source>
        <dbReference type="ARBA" id="ARBA00023002"/>
    </source>
</evidence>
<dbReference type="InterPro" id="IPR016161">
    <property type="entry name" value="Ald_DH/histidinol_DH"/>
</dbReference>
<comment type="caution">
    <text evidence="5">The sequence shown here is derived from an EMBL/GenBank/DDBJ whole genome shotgun (WGS) entry which is preliminary data.</text>
</comment>
<dbReference type="EMBL" id="JADLQN010000002">
    <property type="protein sequence ID" value="MBF6355725.1"/>
    <property type="molecule type" value="Genomic_DNA"/>
</dbReference>
<keyword evidence="3" id="KW-0560">Oxidoreductase</keyword>
<reference evidence="5 6" key="1">
    <citation type="submission" date="2020-10" db="EMBL/GenBank/DDBJ databases">
        <title>Identification of Nocardia species via Next-generation sequencing and recognition of intraspecies genetic diversity.</title>
        <authorList>
            <person name="Li P."/>
            <person name="Li P."/>
            <person name="Lu B."/>
        </authorList>
    </citation>
    <scope>NUCLEOTIDE SEQUENCE [LARGE SCALE GENOMIC DNA]</scope>
    <source>
        <strain evidence="5 6">BJ06-0143</strain>
    </source>
</reference>
<proteinExistence type="inferred from homology"/>
<feature type="domain" description="Aldehyde dehydrogenase" evidence="4">
    <location>
        <begin position="4"/>
        <end position="452"/>
    </location>
</feature>
<dbReference type="Gene3D" id="3.40.605.10">
    <property type="entry name" value="Aldehyde Dehydrogenase, Chain A, domain 1"/>
    <property type="match status" value="1"/>
</dbReference>
<dbReference type="SUPFAM" id="SSF53720">
    <property type="entry name" value="ALDH-like"/>
    <property type="match status" value="1"/>
</dbReference>
<evidence type="ECO:0000256" key="2">
    <source>
        <dbReference type="ARBA" id="ARBA00022857"/>
    </source>
</evidence>
<dbReference type="InterPro" id="IPR015590">
    <property type="entry name" value="Aldehyde_DH_dom"/>
</dbReference>
<dbReference type="InterPro" id="IPR016162">
    <property type="entry name" value="Ald_DH_N"/>
</dbReference>
<evidence type="ECO:0000259" key="4">
    <source>
        <dbReference type="Pfam" id="PF00171"/>
    </source>
</evidence>
<dbReference type="Pfam" id="PF00171">
    <property type="entry name" value="Aldedh"/>
    <property type="match status" value="1"/>
</dbReference>